<organism evidence="1 2">
    <name type="scientific">Nitrospirillum iridis</name>
    <dbReference type="NCBI Taxonomy" id="765888"/>
    <lineage>
        <taxon>Bacteria</taxon>
        <taxon>Pseudomonadati</taxon>
        <taxon>Pseudomonadota</taxon>
        <taxon>Alphaproteobacteria</taxon>
        <taxon>Rhodospirillales</taxon>
        <taxon>Azospirillaceae</taxon>
        <taxon>Nitrospirillum</taxon>
    </lineage>
</organism>
<reference evidence="1 2" key="1">
    <citation type="submission" date="2020-08" db="EMBL/GenBank/DDBJ databases">
        <title>Genomic Encyclopedia of Type Strains, Phase IV (KMG-IV): sequencing the most valuable type-strain genomes for metagenomic binning, comparative biology and taxonomic classification.</title>
        <authorList>
            <person name="Goeker M."/>
        </authorList>
    </citation>
    <scope>NUCLEOTIDE SEQUENCE [LARGE SCALE GENOMIC DNA]</scope>
    <source>
        <strain evidence="1 2">DSM 22198</strain>
    </source>
</reference>
<dbReference type="AlphaFoldDB" id="A0A7X0EI21"/>
<comment type="caution">
    <text evidence="1">The sequence shown here is derived from an EMBL/GenBank/DDBJ whole genome shotgun (WGS) entry which is preliminary data.</text>
</comment>
<protein>
    <submittedName>
        <fullName evidence="1">Uncharacterized protein</fullName>
    </submittedName>
</protein>
<gene>
    <name evidence="1" type="ORF">FHS74_005898</name>
</gene>
<evidence type="ECO:0000313" key="2">
    <source>
        <dbReference type="Proteomes" id="UP000539175"/>
    </source>
</evidence>
<keyword evidence="2" id="KW-1185">Reference proteome</keyword>
<sequence>MMSTYYTDREYGARAPSIDIIDERVWVGLYTLIQTRIGDGSFGFRFPEQCPDGNSPCGCDEQKFHRVLAAEIPAINWPLSPEETPETPVILDLLEFCARAVGKPIQGTYHSYFGHHHLSWDHEAGLSCFAAEVNMLFRRNALAFELTPDGEARRLLPAPLAEAIGWALFQTGDDETDRLLEVARRRILSPKLEDRQDALEKLWDAFERLKTLEPGTNKREQADALLDRVAAPGSAFRQALGGEATELTTIGNRFRIRDSEVTQETLTSPDQIDYVFTRMFAFIRILLRGSGRGG</sequence>
<name>A0A7X0EI21_9PROT</name>
<accession>A0A7X0EI21</accession>
<proteinExistence type="predicted"/>
<dbReference type="RefSeq" id="WP_211106626.1">
    <property type="nucleotide sequence ID" value="NZ_JACIIZ010000029.1"/>
</dbReference>
<dbReference type="Proteomes" id="UP000539175">
    <property type="component" value="Unassembled WGS sequence"/>
</dbReference>
<dbReference type="EMBL" id="JACIIZ010000029">
    <property type="protein sequence ID" value="MBB6255299.1"/>
    <property type="molecule type" value="Genomic_DNA"/>
</dbReference>
<evidence type="ECO:0000313" key="1">
    <source>
        <dbReference type="EMBL" id="MBB6255299.1"/>
    </source>
</evidence>